<sequence length="28" mass="3161">MSTDRGLLPDHSQKEPHTCCYTTIIVLT</sequence>
<feature type="non-terminal residue" evidence="1">
    <location>
        <position position="28"/>
    </location>
</feature>
<evidence type="ECO:0000313" key="1">
    <source>
        <dbReference type="EMBL" id="GIX68727.1"/>
    </source>
</evidence>
<proteinExistence type="predicted"/>
<protein>
    <submittedName>
        <fullName evidence="1">Uncharacterized protein</fullName>
    </submittedName>
</protein>
<organism evidence="1 2">
    <name type="scientific">Caerostris extrusa</name>
    <name type="common">Bark spider</name>
    <name type="synonym">Caerostris bankana</name>
    <dbReference type="NCBI Taxonomy" id="172846"/>
    <lineage>
        <taxon>Eukaryota</taxon>
        <taxon>Metazoa</taxon>
        <taxon>Ecdysozoa</taxon>
        <taxon>Arthropoda</taxon>
        <taxon>Chelicerata</taxon>
        <taxon>Arachnida</taxon>
        <taxon>Araneae</taxon>
        <taxon>Araneomorphae</taxon>
        <taxon>Entelegynae</taxon>
        <taxon>Araneoidea</taxon>
        <taxon>Araneidae</taxon>
        <taxon>Caerostris</taxon>
    </lineage>
</organism>
<accession>A0AAV4MAE5</accession>
<name>A0AAV4MAE5_CAEEX</name>
<dbReference type="Proteomes" id="UP001054945">
    <property type="component" value="Unassembled WGS sequence"/>
</dbReference>
<reference evidence="1 2" key="1">
    <citation type="submission" date="2021-06" db="EMBL/GenBank/DDBJ databases">
        <title>Caerostris extrusa draft genome.</title>
        <authorList>
            <person name="Kono N."/>
            <person name="Arakawa K."/>
        </authorList>
    </citation>
    <scope>NUCLEOTIDE SEQUENCE [LARGE SCALE GENOMIC DNA]</scope>
</reference>
<evidence type="ECO:0000313" key="2">
    <source>
        <dbReference type="Proteomes" id="UP001054945"/>
    </source>
</evidence>
<gene>
    <name evidence="1" type="ORF">CEXT_681651</name>
</gene>
<dbReference type="EMBL" id="BPLR01001995">
    <property type="protein sequence ID" value="GIX68727.1"/>
    <property type="molecule type" value="Genomic_DNA"/>
</dbReference>
<comment type="caution">
    <text evidence="1">The sequence shown here is derived from an EMBL/GenBank/DDBJ whole genome shotgun (WGS) entry which is preliminary data.</text>
</comment>
<keyword evidence="2" id="KW-1185">Reference proteome</keyword>
<dbReference type="AlphaFoldDB" id="A0AAV4MAE5"/>